<accession>A0A077ESH8</accession>
<evidence type="ECO:0000256" key="2">
    <source>
        <dbReference type="ARBA" id="ARBA00014389"/>
    </source>
</evidence>
<comment type="subcellular location">
    <subcellularLocation>
        <location evidence="8">Virion</location>
    </subcellularLocation>
    <text evidence="8">Located inside the virion, complexed with the viral RNA.</text>
</comment>
<evidence type="ECO:0000256" key="4">
    <source>
        <dbReference type="ARBA" id="ARBA00022884"/>
    </source>
</evidence>
<proteinExistence type="inferred from homology"/>
<dbReference type="InterPro" id="IPR043011">
    <property type="entry name" value="Bunya_nucleocap_C"/>
</dbReference>
<dbReference type="InterPro" id="IPR043012">
    <property type="entry name" value="Bunya_nucleocap_N"/>
</dbReference>
<dbReference type="InterPro" id="IPR001784">
    <property type="entry name" value="Bunya_nucleocap"/>
</dbReference>
<evidence type="ECO:0000256" key="5">
    <source>
        <dbReference type="ARBA" id="ARBA00023086"/>
    </source>
</evidence>
<evidence type="ECO:0000256" key="3">
    <source>
        <dbReference type="ARBA" id="ARBA00022844"/>
    </source>
</evidence>
<dbReference type="Gene3D" id="1.10.472.180">
    <property type="entry name" value="Bunyavirus nucleocapsid (N) protein, C-terminal domain"/>
    <property type="match status" value="1"/>
</dbReference>
<name>A0A077ESH8_9VIRU</name>
<dbReference type="GO" id="GO:0019013">
    <property type="term" value="C:viral nucleocapsid"/>
    <property type="evidence" value="ECO:0007669"/>
    <property type="project" value="UniProtKB-UniRule"/>
</dbReference>
<keyword evidence="3 8" id="KW-0946">Virion</keyword>
<sequence>MGDLVFYDVASTGANGFDPDAGFVAFMADHGESVNLSAVRIFFLNAAKAKAALARKPERKATPKFGEWQVEIVNNHFPGNRNNPIGNNDLTIHRLSGYLARWVLEHFTTDDDESQRELIRSTIINPIAESNGIHWNNGPEIYLSFFPGTEMFLEIFKFYPLTIGIYRVKHGMMDPQYLKKALRQRYGTLTAEKWMAQKTVLIAKSLKDVEQLKWGRGGLSDAARTFLIKFGVKLP</sequence>
<evidence type="ECO:0000256" key="1">
    <source>
        <dbReference type="ARBA" id="ARBA00006516"/>
    </source>
</evidence>
<evidence type="ECO:0000256" key="7">
    <source>
        <dbReference type="ARBA" id="ARBA00033344"/>
    </source>
</evidence>
<keyword evidence="5 8" id="KW-0543">Viral nucleoprotein</keyword>
<dbReference type="PIRSF" id="PIRSF003947">
    <property type="entry name" value="N_OrthobunV"/>
    <property type="match status" value="1"/>
</dbReference>
<evidence type="ECO:0000313" key="10">
    <source>
        <dbReference type="EMBL" id="AIL54620.1"/>
    </source>
</evidence>
<reference evidence="10" key="1">
    <citation type="journal article" date="2015" name="Am. J. Trop. Med. Hyg.">
        <title>Arboviruses in north dakota, 2003-2006.</title>
        <authorList>
            <person name="Anderson J.F."/>
            <person name="Main A.J."/>
            <person name="Armstrong P.M."/>
            <person name="Andreadis T.G."/>
            <person name="Ferrandino F.J."/>
        </authorList>
    </citation>
    <scope>NUCLEOTIDE SEQUENCE</scope>
    <source>
        <strain evidence="9">W13135</strain>
        <strain evidence="10">W16590</strain>
    </source>
</reference>
<keyword evidence="4 8" id="KW-0694">RNA-binding</keyword>
<dbReference type="GO" id="GO:0003723">
    <property type="term" value="F:RNA binding"/>
    <property type="evidence" value="ECO:0007669"/>
    <property type="project" value="UniProtKB-UniRule"/>
</dbReference>
<dbReference type="EMBL" id="KM215554">
    <property type="protein sequence ID" value="AIL54620.1"/>
    <property type="molecule type" value="Viral_cRNA"/>
</dbReference>
<dbReference type="Gene3D" id="1.20.142.20">
    <property type="match status" value="1"/>
</dbReference>
<dbReference type="Pfam" id="PF00952">
    <property type="entry name" value="Bunya_nucleocap"/>
    <property type="match status" value="1"/>
</dbReference>
<dbReference type="EMBL" id="KM215552">
    <property type="protein sequence ID" value="AIL54616.1"/>
    <property type="molecule type" value="Viral_cRNA"/>
</dbReference>
<evidence type="ECO:0000256" key="8">
    <source>
        <dbReference type="PIRNR" id="PIRNR003947"/>
    </source>
</evidence>
<dbReference type="GO" id="GO:1990904">
    <property type="term" value="C:ribonucleoprotein complex"/>
    <property type="evidence" value="ECO:0007669"/>
    <property type="project" value="UniProtKB-KW"/>
</dbReference>
<comment type="similarity">
    <text evidence="1 8">Belongs to the orthobunyavirus nucleocapsid protein family.</text>
</comment>
<keyword evidence="6 8" id="KW-0687">Ribonucleoprotein</keyword>
<evidence type="ECO:0000256" key="6">
    <source>
        <dbReference type="ARBA" id="ARBA00023274"/>
    </source>
</evidence>
<organism evidence="10">
    <name type="scientific">Jamestown Canyon virus</name>
    <dbReference type="NCBI Taxonomy" id="35511"/>
    <lineage>
        <taxon>Viruses</taxon>
        <taxon>Riboviria</taxon>
        <taxon>Orthornavirae</taxon>
        <taxon>Negarnaviricota</taxon>
        <taxon>Polyploviricotina</taxon>
        <taxon>Bunyaviricetes</taxon>
        <taxon>Elliovirales</taxon>
        <taxon>Peribunyaviridae</taxon>
        <taxon>Orthobunyavirus</taxon>
        <taxon>Orthobunyavirus jamestownense</taxon>
    </lineage>
</organism>
<protein>
    <recommendedName>
        <fullName evidence="2 8">Nucleoprotein</fullName>
    </recommendedName>
    <alternativeName>
        <fullName evidence="7 8">Nucleocapsid protein</fullName>
    </alternativeName>
</protein>
<evidence type="ECO:0000313" key="9">
    <source>
        <dbReference type="EMBL" id="AIL54616.1"/>
    </source>
</evidence>